<evidence type="ECO:0000256" key="1">
    <source>
        <dbReference type="SAM" id="MobiDB-lite"/>
    </source>
</evidence>
<dbReference type="PANTHER" id="PTHR46319:SF2">
    <property type="entry name" value="ZINC FINGER FYVE DOMAIN-CONTAINING PROTEIN 9"/>
    <property type="match status" value="1"/>
</dbReference>
<dbReference type="PaxDb" id="8022-A0A060YZ43"/>
<dbReference type="Proteomes" id="UP000193380">
    <property type="component" value="Unassembled WGS sequence"/>
</dbReference>
<evidence type="ECO:0000259" key="2">
    <source>
        <dbReference type="SMART" id="SM01422"/>
    </source>
</evidence>
<gene>
    <name evidence="3" type="ORF">GSONMT00029990001</name>
</gene>
<dbReference type="EMBL" id="FR927727">
    <property type="protein sequence ID" value="CDQ96877.1"/>
    <property type="molecule type" value="Genomic_DNA"/>
</dbReference>
<evidence type="ECO:0000313" key="4">
    <source>
        <dbReference type="Proteomes" id="UP000193380"/>
    </source>
</evidence>
<feature type="region of interest" description="Disordered" evidence="1">
    <location>
        <begin position="65"/>
        <end position="108"/>
    </location>
</feature>
<feature type="compositionally biased region" description="Pro residues" evidence="1">
    <location>
        <begin position="76"/>
        <end position="86"/>
    </location>
</feature>
<proteinExistence type="predicted"/>
<dbReference type="PANTHER" id="PTHR46319">
    <property type="entry name" value="ZINC FINGER FYVE DOMAIN-CONTAINING PROTEIN"/>
    <property type="match status" value="1"/>
</dbReference>
<feature type="compositionally biased region" description="Polar residues" evidence="1">
    <location>
        <begin position="93"/>
        <end position="103"/>
    </location>
</feature>
<reference evidence="3" key="2">
    <citation type="submission" date="2014-03" db="EMBL/GenBank/DDBJ databases">
        <authorList>
            <person name="Genoscope - CEA"/>
        </authorList>
    </citation>
    <scope>NUCLEOTIDE SEQUENCE</scope>
</reference>
<dbReference type="SMART" id="SM01422">
    <property type="entry name" value="SARA"/>
    <property type="match status" value="1"/>
</dbReference>
<dbReference type="AlphaFoldDB" id="A0A060YZ43"/>
<reference evidence="3" key="1">
    <citation type="journal article" date="2014" name="Nat. Commun.">
        <title>The rainbow trout genome provides novel insights into evolution after whole-genome duplication in vertebrates.</title>
        <authorList>
            <person name="Berthelot C."/>
            <person name="Brunet F."/>
            <person name="Chalopin D."/>
            <person name="Juanchich A."/>
            <person name="Bernard M."/>
            <person name="Noel B."/>
            <person name="Bento P."/>
            <person name="Da Silva C."/>
            <person name="Labadie K."/>
            <person name="Alberti A."/>
            <person name="Aury J.M."/>
            <person name="Louis A."/>
            <person name="Dehais P."/>
            <person name="Bardou P."/>
            <person name="Montfort J."/>
            <person name="Klopp C."/>
            <person name="Cabau C."/>
            <person name="Gaspin C."/>
            <person name="Thorgaard G.H."/>
            <person name="Boussaha M."/>
            <person name="Quillet E."/>
            <person name="Guyomard R."/>
            <person name="Galiana D."/>
            <person name="Bobe J."/>
            <person name="Volff J.N."/>
            <person name="Genet C."/>
            <person name="Wincker P."/>
            <person name="Jaillon O."/>
            <person name="Roest Crollius H."/>
            <person name="Guiguen Y."/>
        </authorList>
    </citation>
    <scope>NUCLEOTIDE SEQUENCE [LARGE SCALE GENOMIC DNA]</scope>
</reference>
<dbReference type="GO" id="GO:0031901">
    <property type="term" value="C:early endosome membrane"/>
    <property type="evidence" value="ECO:0007669"/>
    <property type="project" value="TreeGrafter"/>
</dbReference>
<feature type="domain" description="Smad anchor for receptor activation-like Smad-binding" evidence="2">
    <location>
        <begin position="5"/>
        <end position="43"/>
    </location>
</feature>
<dbReference type="FunFam" id="4.10.720.10:FF:000001">
    <property type="entry name" value="Zinc finger, FYVE domain-containing 9a"/>
    <property type="match status" value="1"/>
</dbReference>
<sequence>MSNQSPNPNNPAEYCSTIPPLQQIQSSGAMASLPPTVMVPVGVPKTPGSEGSLAREQRRVCFADGILPNGEAAESPKPPATSPAPSRPLAVSQCANKSSTADSSEVRSAPQVKKYFILQFVEEEH</sequence>
<dbReference type="GO" id="GO:0016197">
    <property type="term" value="P:endosomal transport"/>
    <property type="evidence" value="ECO:0007669"/>
    <property type="project" value="TreeGrafter"/>
</dbReference>
<dbReference type="Gene3D" id="4.10.720.10">
    <property type="entry name" value="Smad anchor for receptor activation, Smad-binding domain"/>
    <property type="match status" value="1"/>
</dbReference>
<dbReference type="InterPro" id="IPR037145">
    <property type="entry name" value="SARA_Smad-bd_sf"/>
</dbReference>
<dbReference type="Pfam" id="PF11409">
    <property type="entry name" value="SARA"/>
    <property type="match status" value="1"/>
</dbReference>
<dbReference type="STRING" id="8022.A0A060YZ43"/>
<accession>A0A060YZ43</accession>
<organism evidence="3 4">
    <name type="scientific">Oncorhynchus mykiss</name>
    <name type="common">Rainbow trout</name>
    <name type="synonym">Salmo gairdneri</name>
    <dbReference type="NCBI Taxonomy" id="8022"/>
    <lineage>
        <taxon>Eukaryota</taxon>
        <taxon>Metazoa</taxon>
        <taxon>Chordata</taxon>
        <taxon>Craniata</taxon>
        <taxon>Vertebrata</taxon>
        <taxon>Euteleostomi</taxon>
        <taxon>Actinopterygii</taxon>
        <taxon>Neopterygii</taxon>
        <taxon>Teleostei</taxon>
        <taxon>Protacanthopterygii</taxon>
        <taxon>Salmoniformes</taxon>
        <taxon>Salmonidae</taxon>
        <taxon>Salmoninae</taxon>
        <taxon>Oncorhynchus</taxon>
    </lineage>
</organism>
<evidence type="ECO:0000313" key="3">
    <source>
        <dbReference type="EMBL" id="CDQ96877.1"/>
    </source>
</evidence>
<name>A0A060YZ43_ONCMY</name>
<dbReference type="InterPro" id="IPR024608">
    <property type="entry name" value="SARA-like_SBD"/>
</dbReference>
<protein>
    <recommendedName>
        <fullName evidence="2">Smad anchor for receptor activation-like Smad-binding domain-containing protein</fullName>
    </recommendedName>
</protein>